<organism evidence="2 3">
    <name type="scientific">Flavobacterium sangjuense</name>
    <dbReference type="NCBI Taxonomy" id="2518177"/>
    <lineage>
        <taxon>Bacteria</taxon>
        <taxon>Pseudomonadati</taxon>
        <taxon>Bacteroidota</taxon>
        <taxon>Flavobacteriia</taxon>
        <taxon>Flavobacteriales</taxon>
        <taxon>Flavobacteriaceae</taxon>
        <taxon>Flavobacterium</taxon>
    </lineage>
</organism>
<feature type="transmembrane region" description="Helical" evidence="1">
    <location>
        <begin position="6"/>
        <end position="25"/>
    </location>
</feature>
<proteinExistence type="predicted"/>
<dbReference type="AlphaFoldDB" id="A0A4P7PRF7"/>
<keyword evidence="1" id="KW-0472">Membrane</keyword>
<keyword evidence="1" id="KW-1133">Transmembrane helix</keyword>
<accession>A0A4P7PRF7</accession>
<dbReference type="RefSeq" id="WP_136150653.1">
    <property type="nucleotide sequence ID" value="NZ_CP038810.1"/>
</dbReference>
<reference evidence="2 3" key="1">
    <citation type="submission" date="2019-04" db="EMBL/GenBank/DDBJ databases">
        <title>Flavobacterium sp. GS03.</title>
        <authorList>
            <person name="Kim H."/>
        </authorList>
    </citation>
    <scope>NUCLEOTIDE SEQUENCE [LARGE SCALE GENOMIC DNA]</scope>
    <source>
        <strain evidence="2 3">GS03</strain>
    </source>
</reference>
<dbReference type="Proteomes" id="UP000296862">
    <property type="component" value="Chromosome"/>
</dbReference>
<dbReference type="EMBL" id="CP038810">
    <property type="protein sequence ID" value="QBZ96652.1"/>
    <property type="molecule type" value="Genomic_DNA"/>
</dbReference>
<dbReference type="KEGG" id="fsn:GS03_00129"/>
<keyword evidence="1" id="KW-0812">Transmembrane</keyword>
<sequence>MTNFLALMTILFLIFIIYLINKIQLDRQKFRSRVKFLEDFIVQLSNEQQLQNNQLQLSEELKQKLNYINSTLNKEIYELNVDLIEGLYPRK</sequence>
<evidence type="ECO:0000313" key="2">
    <source>
        <dbReference type="EMBL" id="QBZ96652.1"/>
    </source>
</evidence>
<evidence type="ECO:0000313" key="3">
    <source>
        <dbReference type="Proteomes" id="UP000296862"/>
    </source>
</evidence>
<name>A0A4P7PRF7_9FLAO</name>
<gene>
    <name evidence="2" type="ORF">GS03_00129</name>
</gene>
<evidence type="ECO:0000256" key="1">
    <source>
        <dbReference type="SAM" id="Phobius"/>
    </source>
</evidence>
<protein>
    <submittedName>
        <fullName evidence="2">Uncharacterized protein</fullName>
    </submittedName>
</protein>
<keyword evidence="3" id="KW-1185">Reference proteome</keyword>